<dbReference type="SMART" id="SM00667">
    <property type="entry name" value="LisH"/>
    <property type="match status" value="1"/>
</dbReference>
<dbReference type="InterPro" id="IPR006594">
    <property type="entry name" value="LisH"/>
</dbReference>
<dbReference type="AlphaFoldDB" id="A0A1W0E3I0"/>
<protein>
    <submittedName>
        <fullName evidence="2">Uncharacterized protein</fullName>
    </submittedName>
</protein>
<dbReference type="VEuPathDB" id="MicrosporidiaDB:EHP00_1983"/>
<evidence type="ECO:0000313" key="2">
    <source>
        <dbReference type="EMBL" id="OQS53788.1"/>
    </source>
</evidence>
<keyword evidence="3" id="KW-1185">Reference proteome</keyword>
<evidence type="ECO:0000256" key="1">
    <source>
        <dbReference type="SAM" id="MobiDB-lite"/>
    </source>
</evidence>
<gene>
    <name evidence="2" type="ORF">EHP00_1983</name>
</gene>
<dbReference type="Proteomes" id="UP000192758">
    <property type="component" value="Unassembled WGS sequence"/>
</dbReference>
<evidence type="ECO:0000313" key="3">
    <source>
        <dbReference type="Proteomes" id="UP000192758"/>
    </source>
</evidence>
<dbReference type="EMBL" id="MNPJ01000025">
    <property type="protein sequence ID" value="OQS53788.1"/>
    <property type="molecule type" value="Genomic_DNA"/>
</dbReference>
<organism evidence="2 3">
    <name type="scientific">Ecytonucleospora hepatopenaei</name>
    <dbReference type="NCBI Taxonomy" id="646526"/>
    <lineage>
        <taxon>Eukaryota</taxon>
        <taxon>Fungi</taxon>
        <taxon>Fungi incertae sedis</taxon>
        <taxon>Microsporidia</taxon>
        <taxon>Enterocytozoonidae</taxon>
        <taxon>Ecytonucleospora</taxon>
    </lineage>
</organism>
<accession>A0A1W0E3I0</accession>
<proteinExistence type="predicted"/>
<dbReference type="PROSITE" id="PS50896">
    <property type="entry name" value="LISH"/>
    <property type="match status" value="1"/>
</dbReference>
<comment type="caution">
    <text evidence="2">The sequence shown here is derived from an EMBL/GenBank/DDBJ whole genome shotgun (WGS) entry which is preliminary data.</text>
</comment>
<dbReference type="STRING" id="646526.A0A1W0E3I0"/>
<reference evidence="2 3" key="1">
    <citation type="journal article" date="2017" name="Environ. Microbiol.">
        <title>Decay of the glycolytic pathway and adaptation to intranuclear parasitism within Enterocytozoonidae microsporidia.</title>
        <authorList>
            <person name="Wiredu Boakye D."/>
            <person name="Jaroenlak P."/>
            <person name="Prachumwat A."/>
            <person name="Williams T.A."/>
            <person name="Bateman K.S."/>
            <person name="Itsathitphaisarn O."/>
            <person name="Sritunyalucksana K."/>
            <person name="Paszkiewicz K.H."/>
            <person name="Moore K.A."/>
            <person name="Stentiford G.D."/>
            <person name="Williams B.A."/>
        </authorList>
    </citation>
    <scope>NUCLEOTIDE SEQUENCE [LARGE SCALE GENOMIC DNA]</scope>
    <source>
        <strain evidence="2 3">TH1</strain>
    </source>
</reference>
<sequence>MSNEFNNLIYEYLYKQGYTDAATAFAQTAEVNTTITTTEEPSLKQWYDYFVETAEVRNGSPYHPAMSHRIESIMLSLEMQKKRHNEIIERSSSKLTNSLNNSLNNSNTNNTNNTNNITNNNNINSNTNINTNNNIKILKSMNIMLRMVISESIVCDNYIYVTDGFNIHVYDIANSIIIGKHNDTCIKHIKVHKSIIDKSIIDNNSNTCNNNLIDNSNTYKYILTYKSLNNLIKVYDIIICDGINGNVKFNNILTMQHNNKIKAIEYFNGMLFVLDVSGYVCVYGMEGMKVKMPFFDSKVIYDLCATDGGLFMVDSNNTLLCYDNIVNDNNTLYNDNKNNGIYSDTVYNDNTVYGDNKNGKISIISKFNYEPVLAAKGNVLYVSALDIRVYGYDMKIGVYVSVGVFKPIGKVIDFIMYRGALAYLRRNEIVINGMGFSVCKGHSIFTNKNSIILVTDDGNIETYEISYS</sequence>
<feature type="region of interest" description="Disordered" evidence="1">
    <location>
        <begin position="102"/>
        <end position="129"/>
    </location>
</feature>
<dbReference type="SUPFAM" id="SSF50978">
    <property type="entry name" value="WD40 repeat-like"/>
    <property type="match status" value="1"/>
</dbReference>
<name>A0A1W0E3I0_9MICR</name>
<dbReference type="InterPro" id="IPR036322">
    <property type="entry name" value="WD40_repeat_dom_sf"/>
</dbReference>
<dbReference type="OrthoDB" id="14421at2759"/>